<dbReference type="RefSeq" id="WP_047783649.1">
    <property type="nucleotide sequence ID" value="NZ_JZWI01000006.1"/>
</dbReference>
<accession>A0A0H2M657</accession>
<dbReference type="EMBL" id="JZWI01000006">
    <property type="protein sequence ID" value="KLN57626.1"/>
    <property type="molecule type" value="Genomic_DNA"/>
</dbReference>
<gene>
    <name evidence="1" type="ORF">VPARA_11390</name>
</gene>
<dbReference type="PATRIC" id="fig|34073.19.peg.1159"/>
<reference evidence="1 2" key="1">
    <citation type="submission" date="2015-03" db="EMBL/GenBank/DDBJ databases">
        <title>Genome sequence of Variovorax paradoxus TBEA6.</title>
        <authorList>
            <person name="Poehlein A."/>
            <person name="Schuldes J."/>
            <person name="Wuebbeler J.H."/>
            <person name="Hiessl S."/>
            <person name="Steinbuechel A."/>
            <person name="Daniel R."/>
        </authorList>
    </citation>
    <scope>NUCLEOTIDE SEQUENCE [LARGE SCALE GENOMIC DNA]</scope>
    <source>
        <strain evidence="1 2">TBEA6</strain>
    </source>
</reference>
<dbReference type="Proteomes" id="UP000035170">
    <property type="component" value="Unassembled WGS sequence"/>
</dbReference>
<dbReference type="AlphaFoldDB" id="A0A0H2M657"/>
<organism evidence="1 2">
    <name type="scientific">Variovorax paradoxus</name>
    <dbReference type="NCBI Taxonomy" id="34073"/>
    <lineage>
        <taxon>Bacteria</taxon>
        <taxon>Pseudomonadati</taxon>
        <taxon>Pseudomonadota</taxon>
        <taxon>Betaproteobacteria</taxon>
        <taxon>Burkholderiales</taxon>
        <taxon>Comamonadaceae</taxon>
        <taxon>Variovorax</taxon>
    </lineage>
</organism>
<protein>
    <submittedName>
        <fullName evidence="1">Uncharacterized protein</fullName>
    </submittedName>
</protein>
<comment type="caution">
    <text evidence="1">The sequence shown here is derived from an EMBL/GenBank/DDBJ whole genome shotgun (WGS) entry which is preliminary data.</text>
</comment>
<evidence type="ECO:0000313" key="1">
    <source>
        <dbReference type="EMBL" id="KLN57626.1"/>
    </source>
</evidence>
<evidence type="ECO:0000313" key="2">
    <source>
        <dbReference type="Proteomes" id="UP000035170"/>
    </source>
</evidence>
<keyword evidence="2" id="KW-1185">Reference proteome</keyword>
<proteinExistence type="predicted"/>
<name>A0A0H2M657_VARPD</name>
<sequence length="86" mass="9293">MSIANPPQGDTSAETAKGITAAEAASRVRRIVVEVVEGKDRQGNPTKSEKIREIRLDPADVLSYRDYGTHVVVVTVDGQKLTDAED</sequence>